<feature type="compositionally biased region" description="Low complexity" evidence="1">
    <location>
        <begin position="208"/>
        <end position="218"/>
    </location>
</feature>
<dbReference type="Gene3D" id="3.40.50.1110">
    <property type="entry name" value="SGNH hydrolase"/>
    <property type="match status" value="1"/>
</dbReference>
<evidence type="ECO:0000313" key="3">
    <source>
        <dbReference type="Proteomes" id="UP000749559"/>
    </source>
</evidence>
<protein>
    <submittedName>
        <fullName evidence="2">Uncharacterized protein</fullName>
    </submittedName>
</protein>
<feature type="non-terminal residue" evidence="2">
    <location>
        <position position="379"/>
    </location>
</feature>
<reference evidence="2" key="1">
    <citation type="submission" date="2022-03" db="EMBL/GenBank/DDBJ databases">
        <authorList>
            <person name="Martin C."/>
        </authorList>
    </citation>
    <scope>NUCLEOTIDE SEQUENCE</scope>
</reference>
<feature type="compositionally biased region" description="Polar residues" evidence="1">
    <location>
        <begin position="272"/>
        <end position="289"/>
    </location>
</feature>
<feature type="compositionally biased region" description="Low complexity" evidence="1">
    <location>
        <begin position="261"/>
        <end position="271"/>
    </location>
</feature>
<feature type="compositionally biased region" description="Polar residues" evidence="1">
    <location>
        <begin position="219"/>
        <end position="236"/>
    </location>
</feature>
<proteinExistence type="predicted"/>
<dbReference type="AlphaFoldDB" id="A0A8S4P8J2"/>
<feature type="compositionally biased region" description="Low complexity" evidence="1">
    <location>
        <begin position="314"/>
        <end position="324"/>
    </location>
</feature>
<accession>A0A8S4P8J2</accession>
<feature type="compositionally biased region" description="Polar residues" evidence="1">
    <location>
        <begin position="325"/>
        <end position="342"/>
    </location>
</feature>
<evidence type="ECO:0000256" key="1">
    <source>
        <dbReference type="SAM" id="MobiDB-lite"/>
    </source>
</evidence>
<dbReference type="Proteomes" id="UP000749559">
    <property type="component" value="Unassembled WGS sequence"/>
</dbReference>
<keyword evidence="3" id="KW-1185">Reference proteome</keyword>
<organism evidence="2 3">
    <name type="scientific">Owenia fusiformis</name>
    <name type="common">Polychaete worm</name>
    <dbReference type="NCBI Taxonomy" id="6347"/>
    <lineage>
        <taxon>Eukaryota</taxon>
        <taxon>Metazoa</taxon>
        <taxon>Spiralia</taxon>
        <taxon>Lophotrochozoa</taxon>
        <taxon>Annelida</taxon>
        <taxon>Polychaeta</taxon>
        <taxon>Sedentaria</taxon>
        <taxon>Canalipalpata</taxon>
        <taxon>Sabellida</taxon>
        <taxon>Oweniida</taxon>
        <taxon>Oweniidae</taxon>
        <taxon>Owenia</taxon>
    </lineage>
</organism>
<dbReference type="EMBL" id="CAIIXF020000007">
    <property type="protein sequence ID" value="CAH1789726.1"/>
    <property type="molecule type" value="Genomic_DNA"/>
</dbReference>
<dbReference type="SUPFAM" id="SSF52266">
    <property type="entry name" value="SGNH hydrolase"/>
    <property type="match status" value="1"/>
</dbReference>
<feature type="compositionally biased region" description="Low complexity" evidence="1">
    <location>
        <begin position="367"/>
        <end position="379"/>
    </location>
</feature>
<feature type="region of interest" description="Disordered" evidence="1">
    <location>
        <begin position="207"/>
        <end position="379"/>
    </location>
</feature>
<evidence type="ECO:0000313" key="2">
    <source>
        <dbReference type="EMBL" id="CAH1789726.1"/>
    </source>
</evidence>
<name>A0A8S4P8J2_OWEFU</name>
<gene>
    <name evidence="2" type="ORF">OFUS_LOCUS15033</name>
</gene>
<dbReference type="OrthoDB" id="6425058at2759"/>
<comment type="caution">
    <text evidence="2">The sequence shown here is derived from an EMBL/GenBank/DDBJ whole genome shotgun (WGS) entry which is preliminary data.</text>
</comment>
<sequence length="379" mass="40127">MATLIVGDSQLKYVQKFFDVDEAVVLSYSGCKIEDLLEKVSDILPSFDNIIYHVGTNNSSNETVTQIMRKFQKLVFSTLSKQFCHVYVSGILPRARSHFPKETCSRCQRYGEECRVHPSDEALYNMNTTARMVNLLLRHYCGETPRVTYIPHIDFAKHGKIVRGMLSRDGHHINARGQAVLCHNLFSAVSTVESTIGLTKGYSVKVPSGSDLSSSGSSTAPLRNSVTSRDSATTGAKDSGRTNGVRRSPGLTKGNIVKVPSGSDLSGSGSSTAPLRNSVTSRDSATTGAKDSGRTSGVRRSPGLTKGNIVKVPSGSDLSGSGSSTAPLRNSVTSRDSATTGAKDSGRTSGVRRSPGLTKGNIVKVPSGSDLSGSGSSTA</sequence>
<dbReference type="InterPro" id="IPR036514">
    <property type="entry name" value="SGNH_hydro_sf"/>
</dbReference>